<feature type="region of interest" description="Disordered" evidence="1">
    <location>
        <begin position="28"/>
        <end position="70"/>
    </location>
</feature>
<feature type="compositionally biased region" description="Polar residues" evidence="1">
    <location>
        <begin position="33"/>
        <end position="43"/>
    </location>
</feature>
<reference evidence="2 3" key="1">
    <citation type="journal article" date="2019" name="Sci. Rep.">
        <title>A multi-omics analysis of the grapevine pathogen Lasiodiplodia theobromae reveals that temperature affects the expression of virulence- and pathogenicity-related genes.</title>
        <authorList>
            <person name="Felix C."/>
            <person name="Meneses R."/>
            <person name="Goncalves M.F.M."/>
            <person name="Tilleman L."/>
            <person name="Duarte A.S."/>
            <person name="Jorrin-Novo J.V."/>
            <person name="Van de Peer Y."/>
            <person name="Deforce D."/>
            <person name="Van Nieuwerburgh F."/>
            <person name="Esteves A.C."/>
            <person name="Alves A."/>
        </authorList>
    </citation>
    <scope>NUCLEOTIDE SEQUENCE [LARGE SCALE GENOMIC DNA]</scope>
    <source>
        <strain evidence="2 3">LA-SOL3</strain>
    </source>
</reference>
<dbReference type="PROSITE" id="PS51257">
    <property type="entry name" value="PROKAR_LIPOPROTEIN"/>
    <property type="match status" value="1"/>
</dbReference>
<sequence length="244" mass="26090">MCKATTYQYRCGAAFHTISSCEKQCYAGHSHSPDASSPDTNGASVKHHDSSTTSLLTSSTGTKAASTKSSFLSNGAEDATGFHSHADSQQHADLDAANDSSSIFTPLPTPVDPYPQPIHIHHLPSSLAPSHTITPERASSVLRSAQQKQQQEQHRHHLPHSDAVGHGLKSILPSRWLRSNNGATAAPEEKNEKVQVIMWQDAPEVRRAGVARGAVAVEGACPACAEREAREAAWAAMATFRGED</sequence>
<dbReference type="Proteomes" id="UP000325902">
    <property type="component" value="Unassembled WGS sequence"/>
</dbReference>
<proteinExistence type="predicted"/>
<feature type="region of interest" description="Disordered" evidence="1">
    <location>
        <begin position="137"/>
        <end position="165"/>
    </location>
</feature>
<evidence type="ECO:0000313" key="3">
    <source>
        <dbReference type="Proteomes" id="UP000325902"/>
    </source>
</evidence>
<dbReference type="EMBL" id="VCHE01000132">
    <property type="protein sequence ID" value="KAB2570523.1"/>
    <property type="molecule type" value="Genomic_DNA"/>
</dbReference>
<name>A0A5N5CYU6_9PEZI</name>
<comment type="caution">
    <text evidence="2">The sequence shown here is derived from an EMBL/GenBank/DDBJ whole genome shotgun (WGS) entry which is preliminary data.</text>
</comment>
<dbReference type="AlphaFoldDB" id="A0A5N5CYU6"/>
<gene>
    <name evidence="2" type="ORF">DBV05_g10801</name>
</gene>
<keyword evidence="3" id="KW-1185">Reference proteome</keyword>
<dbReference type="OrthoDB" id="10649840at2759"/>
<feature type="compositionally biased region" description="Low complexity" evidence="1">
    <location>
        <begin position="51"/>
        <end position="70"/>
    </location>
</feature>
<organism evidence="2 3">
    <name type="scientific">Lasiodiplodia theobromae</name>
    <dbReference type="NCBI Taxonomy" id="45133"/>
    <lineage>
        <taxon>Eukaryota</taxon>
        <taxon>Fungi</taxon>
        <taxon>Dikarya</taxon>
        <taxon>Ascomycota</taxon>
        <taxon>Pezizomycotina</taxon>
        <taxon>Dothideomycetes</taxon>
        <taxon>Dothideomycetes incertae sedis</taxon>
        <taxon>Botryosphaeriales</taxon>
        <taxon>Botryosphaeriaceae</taxon>
        <taxon>Lasiodiplodia</taxon>
    </lineage>
</organism>
<evidence type="ECO:0000313" key="2">
    <source>
        <dbReference type="EMBL" id="KAB2570523.1"/>
    </source>
</evidence>
<accession>A0A5N5CYU6</accession>
<protein>
    <submittedName>
        <fullName evidence="2">Uncharacterized protein</fullName>
    </submittedName>
</protein>
<evidence type="ECO:0000256" key="1">
    <source>
        <dbReference type="SAM" id="MobiDB-lite"/>
    </source>
</evidence>